<feature type="non-terminal residue" evidence="1">
    <location>
        <position position="155"/>
    </location>
</feature>
<organism evidence="1 2">
    <name type="scientific">Cymbomonas tetramitiformis</name>
    <dbReference type="NCBI Taxonomy" id="36881"/>
    <lineage>
        <taxon>Eukaryota</taxon>
        <taxon>Viridiplantae</taxon>
        <taxon>Chlorophyta</taxon>
        <taxon>Pyramimonadophyceae</taxon>
        <taxon>Pyramimonadales</taxon>
        <taxon>Pyramimonadaceae</taxon>
        <taxon>Cymbomonas</taxon>
    </lineage>
</organism>
<name>A0AAE0GMU0_9CHLO</name>
<keyword evidence="2" id="KW-1185">Reference proteome</keyword>
<reference evidence="1 2" key="1">
    <citation type="journal article" date="2015" name="Genome Biol. Evol.">
        <title>Comparative Genomics of a Bacterivorous Green Alga Reveals Evolutionary Causalities and Consequences of Phago-Mixotrophic Mode of Nutrition.</title>
        <authorList>
            <person name="Burns J.A."/>
            <person name="Paasch A."/>
            <person name="Narechania A."/>
            <person name="Kim E."/>
        </authorList>
    </citation>
    <scope>NUCLEOTIDE SEQUENCE [LARGE SCALE GENOMIC DNA]</scope>
    <source>
        <strain evidence="1 2">PLY_AMNH</strain>
    </source>
</reference>
<protein>
    <submittedName>
        <fullName evidence="1">Uncharacterized protein</fullName>
    </submittedName>
</protein>
<evidence type="ECO:0000313" key="2">
    <source>
        <dbReference type="Proteomes" id="UP001190700"/>
    </source>
</evidence>
<dbReference type="AlphaFoldDB" id="A0AAE0GMU0"/>
<proteinExistence type="predicted"/>
<evidence type="ECO:0000313" key="1">
    <source>
        <dbReference type="EMBL" id="KAK3281017.1"/>
    </source>
</evidence>
<sequence length="155" mass="17672">MAVVSYAQRESLCVRQGRQVDVDIDVDVSLLSDGAQMDVPGWQKRAEERIRALYEEKARHRKIWRRALCKNEEYHDELYQEVSSVIKDHLKTPNSVEPLLRDLADAHAPSEEECAAMEATSGLNLLFLERHQASDTVRFVPPKSSEDTIVVKTPL</sequence>
<comment type="caution">
    <text evidence="1">The sequence shown here is derived from an EMBL/GenBank/DDBJ whole genome shotgun (WGS) entry which is preliminary data.</text>
</comment>
<gene>
    <name evidence="1" type="ORF">CYMTET_11171</name>
</gene>
<accession>A0AAE0GMU0</accession>
<dbReference type="Proteomes" id="UP001190700">
    <property type="component" value="Unassembled WGS sequence"/>
</dbReference>
<dbReference type="EMBL" id="LGRX02004093">
    <property type="protein sequence ID" value="KAK3281017.1"/>
    <property type="molecule type" value="Genomic_DNA"/>
</dbReference>